<keyword evidence="1" id="KW-0812">Transmembrane</keyword>
<reference evidence="2" key="2">
    <citation type="submission" date="2017-11" db="EMBL/GenBank/DDBJ databases">
        <title>Coralsnake Venomics: Analyses of Venom Gland Transcriptomes and Proteomes of Six Brazilian Taxa.</title>
        <authorList>
            <person name="Aird S.D."/>
            <person name="Jorge da Silva N."/>
            <person name="Qiu L."/>
            <person name="Villar-Briones A."/>
            <person name="Aparecida-Saddi V."/>
            <person name="Campos-Telles M.P."/>
            <person name="Grau M."/>
            <person name="Mikheyev A.S."/>
        </authorList>
    </citation>
    <scope>NUCLEOTIDE SEQUENCE</scope>
    <source>
        <tissue evidence="2">Venom_gland</tissue>
    </source>
</reference>
<name>A0A2D4LJ66_9SAUR</name>
<sequence length="109" mass="11913">MTGQLTKVPNYDYISFHVMAAAGLLLFTLMTHNRAAAALLHFSLTFPSHENPAALRTAPQTPVTSLTYLLKLSRPQVVEGGRPCEPGLRCNNPNTAAICGWDKMADRCQ</sequence>
<evidence type="ECO:0000256" key="1">
    <source>
        <dbReference type="SAM" id="Phobius"/>
    </source>
</evidence>
<evidence type="ECO:0000313" key="2">
    <source>
        <dbReference type="EMBL" id="LAB20980.1"/>
    </source>
</evidence>
<proteinExistence type="predicted"/>
<feature type="transmembrane region" description="Helical" evidence="1">
    <location>
        <begin position="13"/>
        <end position="31"/>
    </location>
</feature>
<keyword evidence="1" id="KW-1133">Transmembrane helix</keyword>
<dbReference type="AlphaFoldDB" id="A0A2D4LJ66"/>
<keyword evidence="1" id="KW-0472">Membrane</keyword>
<reference evidence="2" key="1">
    <citation type="submission" date="2017-07" db="EMBL/GenBank/DDBJ databases">
        <authorList>
            <person name="Mikheyev A."/>
            <person name="Grau M."/>
        </authorList>
    </citation>
    <scope>NUCLEOTIDE SEQUENCE</scope>
    <source>
        <tissue evidence="2">Venom_gland</tissue>
    </source>
</reference>
<accession>A0A2D4LJ66</accession>
<protein>
    <submittedName>
        <fullName evidence="2">Uncharacterized protein</fullName>
    </submittedName>
</protein>
<organism evidence="2">
    <name type="scientific">Micrurus spixii</name>
    <name type="common">Amazon coral snake</name>
    <dbReference type="NCBI Taxonomy" id="129469"/>
    <lineage>
        <taxon>Eukaryota</taxon>
        <taxon>Metazoa</taxon>
        <taxon>Chordata</taxon>
        <taxon>Craniata</taxon>
        <taxon>Vertebrata</taxon>
        <taxon>Euteleostomi</taxon>
        <taxon>Lepidosauria</taxon>
        <taxon>Squamata</taxon>
        <taxon>Bifurcata</taxon>
        <taxon>Unidentata</taxon>
        <taxon>Episquamata</taxon>
        <taxon>Toxicofera</taxon>
        <taxon>Serpentes</taxon>
        <taxon>Colubroidea</taxon>
        <taxon>Elapidae</taxon>
        <taxon>Elapinae</taxon>
        <taxon>Micrurus</taxon>
    </lineage>
</organism>
<dbReference type="EMBL" id="IACM01014252">
    <property type="protein sequence ID" value="LAB20980.1"/>
    <property type="molecule type" value="Transcribed_RNA"/>
</dbReference>